<evidence type="ECO:0000256" key="3">
    <source>
        <dbReference type="ARBA" id="ARBA00022448"/>
    </source>
</evidence>
<comment type="similarity">
    <text evidence="2">Belongs to the multi antimicrobial extrusion (MATE) (TC 2.A.66.1) family.</text>
</comment>
<evidence type="ECO:0000256" key="5">
    <source>
        <dbReference type="ARBA" id="ARBA00022692"/>
    </source>
</evidence>
<dbReference type="RefSeq" id="XP_001320960.1">
    <property type="nucleotide sequence ID" value="XM_001320925.1"/>
</dbReference>
<keyword evidence="4" id="KW-1003">Cell membrane</keyword>
<name>A2EF21_TRIV3</name>
<sequence>MNGGITNSRRYKARWIIAVCYNNKTMSQSIIIATILWSSGLRSLVTPLSTFASGGTSINTGQLITKHEYEKAGKLFVEFIRDGLFIVILLPLLLILTAPMILTKIGMPENLKSQGSAYLTSIFIYTFFVYLFGFLNSILMSMGFVLISSIIQVLAHLLSLSFDALFIWGFHVQIVWMSVAFAAGPSTACNVTFILYIFNKFAVKPV</sequence>
<dbReference type="KEGG" id="tva:4766644"/>
<reference evidence="9" key="2">
    <citation type="journal article" date="2007" name="Science">
        <title>Draft genome sequence of the sexually transmitted pathogen Trichomonas vaginalis.</title>
        <authorList>
            <person name="Carlton J.M."/>
            <person name="Hirt R.P."/>
            <person name="Silva J.C."/>
            <person name="Delcher A.L."/>
            <person name="Schatz M."/>
            <person name="Zhao Q."/>
            <person name="Wortman J.R."/>
            <person name="Bidwell S.L."/>
            <person name="Alsmark U.C.M."/>
            <person name="Besteiro S."/>
            <person name="Sicheritz-Ponten T."/>
            <person name="Noel C.J."/>
            <person name="Dacks J.B."/>
            <person name="Foster P.G."/>
            <person name="Simillion C."/>
            <person name="Van de Peer Y."/>
            <person name="Miranda-Saavedra D."/>
            <person name="Barton G.J."/>
            <person name="Westrop G.D."/>
            <person name="Mueller S."/>
            <person name="Dessi D."/>
            <person name="Fiori P.L."/>
            <person name="Ren Q."/>
            <person name="Paulsen I."/>
            <person name="Zhang H."/>
            <person name="Bastida-Corcuera F.D."/>
            <person name="Simoes-Barbosa A."/>
            <person name="Brown M.T."/>
            <person name="Hayes R.D."/>
            <person name="Mukherjee M."/>
            <person name="Okumura C.Y."/>
            <person name="Schneider R."/>
            <person name="Smith A.J."/>
            <person name="Vanacova S."/>
            <person name="Villalvazo M."/>
            <person name="Haas B.J."/>
            <person name="Pertea M."/>
            <person name="Feldblyum T.V."/>
            <person name="Utterback T.R."/>
            <person name="Shu C.L."/>
            <person name="Osoegawa K."/>
            <person name="de Jong P.J."/>
            <person name="Hrdy I."/>
            <person name="Horvathova L."/>
            <person name="Zubacova Z."/>
            <person name="Dolezal P."/>
            <person name="Malik S.B."/>
            <person name="Logsdon J.M. Jr."/>
            <person name="Henze K."/>
            <person name="Gupta A."/>
            <person name="Wang C.C."/>
            <person name="Dunne R.L."/>
            <person name="Upcroft J.A."/>
            <person name="Upcroft P."/>
            <person name="White O."/>
            <person name="Salzberg S.L."/>
            <person name="Tang P."/>
            <person name="Chiu C.-H."/>
            <person name="Lee Y.-S."/>
            <person name="Embley T.M."/>
            <person name="Coombs G.H."/>
            <person name="Mottram J.C."/>
            <person name="Tachezy J."/>
            <person name="Fraser-Liggett C.M."/>
            <person name="Johnson P.J."/>
        </authorList>
    </citation>
    <scope>NUCLEOTIDE SEQUENCE [LARGE SCALE GENOMIC DNA]</scope>
    <source>
        <strain evidence="9">G3</strain>
    </source>
</reference>
<dbReference type="InParanoid" id="A2EF21"/>
<gene>
    <name evidence="9" type="ORF">TVAG_251630</name>
</gene>
<dbReference type="Pfam" id="PF01554">
    <property type="entry name" value="MatE"/>
    <property type="match status" value="1"/>
</dbReference>
<evidence type="ECO:0000256" key="8">
    <source>
        <dbReference type="SAM" id="Phobius"/>
    </source>
</evidence>
<evidence type="ECO:0000313" key="9">
    <source>
        <dbReference type="EMBL" id="EAY08737.1"/>
    </source>
</evidence>
<dbReference type="SMR" id="A2EF21"/>
<dbReference type="GO" id="GO:0042910">
    <property type="term" value="F:xenobiotic transmembrane transporter activity"/>
    <property type="evidence" value="ECO:0007669"/>
    <property type="project" value="InterPro"/>
</dbReference>
<dbReference type="InterPro" id="IPR002528">
    <property type="entry name" value="MATE_fam"/>
</dbReference>
<evidence type="ECO:0000256" key="2">
    <source>
        <dbReference type="ARBA" id="ARBA00010199"/>
    </source>
</evidence>
<dbReference type="InterPro" id="IPR052031">
    <property type="entry name" value="Membrane_Transporter-Flippase"/>
</dbReference>
<evidence type="ECO:0000256" key="6">
    <source>
        <dbReference type="ARBA" id="ARBA00022989"/>
    </source>
</evidence>
<dbReference type="VEuPathDB" id="TrichDB:TVAGG3_0670320"/>
<reference evidence="9" key="1">
    <citation type="submission" date="2006-10" db="EMBL/GenBank/DDBJ databases">
        <authorList>
            <person name="Amadeo P."/>
            <person name="Zhao Q."/>
            <person name="Wortman J."/>
            <person name="Fraser-Liggett C."/>
            <person name="Carlton J."/>
        </authorList>
    </citation>
    <scope>NUCLEOTIDE SEQUENCE</scope>
    <source>
        <strain evidence="9">G3</strain>
    </source>
</reference>
<comment type="subcellular location">
    <subcellularLocation>
        <location evidence="1">Cell membrane</location>
        <topology evidence="1">Multi-pass membrane protein</topology>
    </subcellularLocation>
</comment>
<dbReference type="VEuPathDB" id="TrichDB:TVAG_251630"/>
<dbReference type="GO" id="GO:0015297">
    <property type="term" value="F:antiporter activity"/>
    <property type="evidence" value="ECO:0007669"/>
    <property type="project" value="InterPro"/>
</dbReference>
<organism evidence="9 10">
    <name type="scientific">Trichomonas vaginalis (strain ATCC PRA-98 / G3)</name>
    <dbReference type="NCBI Taxonomy" id="412133"/>
    <lineage>
        <taxon>Eukaryota</taxon>
        <taxon>Metamonada</taxon>
        <taxon>Parabasalia</taxon>
        <taxon>Trichomonadida</taxon>
        <taxon>Trichomonadidae</taxon>
        <taxon>Trichomonas</taxon>
    </lineage>
</organism>
<dbReference type="Proteomes" id="UP000001542">
    <property type="component" value="Unassembled WGS sequence"/>
</dbReference>
<proteinExistence type="inferred from homology"/>
<evidence type="ECO:0000256" key="4">
    <source>
        <dbReference type="ARBA" id="ARBA00022475"/>
    </source>
</evidence>
<feature type="transmembrane region" description="Helical" evidence="8">
    <location>
        <begin position="115"/>
        <end position="135"/>
    </location>
</feature>
<keyword evidence="3" id="KW-0813">Transport</keyword>
<dbReference type="PANTHER" id="PTHR43549:SF2">
    <property type="entry name" value="MULTIDRUG RESISTANCE PROTEIN NORM-RELATED"/>
    <property type="match status" value="1"/>
</dbReference>
<evidence type="ECO:0000256" key="7">
    <source>
        <dbReference type="ARBA" id="ARBA00023136"/>
    </source>
</evidence>
<dbReference type="AlphaFoldDB" id="A2EF21"/>
<protein>
    <submittedName>
        <fullName evidence="9">Uncharacterized protein</fullName>
    </submittedName>
</protein>
<keyword evidence="6 8" id="KW-1133">Transmembrane helix</keyword>
<evidence type="ECO:0000313" key="10">
    <source>
        <dbReference type="Proteomes" id="UP000001542"/>
    </source>
</evidence>
<keyword evidence="5 8" id="KW-0812">Transmembrane</keyword>
<accession>A2EF21</accession>
<dbReference type="EMBL" id="DS113372">
    <property type="protein sequence ID" value="EAY08737.1"/>
    <property type="molecule type" value="Genomic_DNA"/>
</dbReference>
<feature type="transmembrane region" description="Helical" evidence="8">
    <location>
        <begin position="142"/>
        <end position="168"/>
    </location>
</feature>
<feature type="transmembrane region" description="Helical" evidence="8">
    <location>
        <begin position="84"/>
        <end position="103"/>
    </location>
</feature>
<feature type="transmembrane region" description="Helical" evidence="8">
    <location>
        <begin position="174"/>
        <end position="198"/>
    </location>
</feature>
<keyword evidence="7 8" id="KW-0472">Membrane</keyword>
<dbReference type="PANTHER" id="PTHR43549">
    <property type="entry name" value="MULTIDRUG RESISTANCE PROTEIN YPNP-RELATED"/>
    <property type="match status" value="1"/>
</dbReference>
<keyword evidence="10" id="KW-1185">Reference proteome</keyword>
<evidence type="ECO:0000256" key="1">
    <source>
        <dbReference type="ARBA" id="ARBA00004651"/>
    </source>
</evidence>
<dbReference type="GO" id="GO:0005886">
    <property type="term" value="C:plasma membrane"/>
    <property type="evidence" value="ECO:0007669"/>
    <property type="project" value="UniProtKB-SubCell"/>
</dbReference>